<organism evidence="3 4">
    <name type="scientific">Brassica carinata</name>
    <name type="common">Ethiopian mustard</name>
    <name type="synonym">Abyssinian cabbage</name>
    <dbReference type="NCBI Taxonomy" id="52824"/>
    <lineage>
        <taxon>Eukaryota</taxon>
        <taxon>Viridiplantae</taxon>
        <taxon>Streptophyta</taxon>
        <taxon>Embryophyta</taxon>
        <taxon>Tracheophyta</taxon>
        <taxon>Spermatophyta</taxon>
        <taxon>Magnoliopsida</taxon>
        <taxon>eudicotyledons</taxon>
        <taxon>Gunneridae</taxon>
        <taxon>Pentapetalae</taxon>
        <taxon>rosids</taxon>
        <taxon>malvids</taxon>
        <taxon>Brassicales</taxon>
        <taxon>Brassicaceae</taxon>
        <taxon>Brassiceae</taxon>
        <taxon>Brassica</taxon>
    </lineage>
</organism>
<feature type="region of interest" description="Disordered" evidence="1">
    <location>
        <begin position="1"/>
        <end position="40"/>
    </location>
</feature>
<sequence length="275" mass="32007">MSLRHRNVPSQTGRPSAAESKRALQHHPRQQPPRRPSSLRYPEVRAAAAALKTVGDLRRPPYVQWRPHYDLLDWLALFFGFQKDNVRNQREHMVLHLANAQMRLTPPPDNIDSLDSTVVRRFRRKLLGNYSSWCSYLGRNRTSGSRIGTLIRGGALRWPLLLVWGEAANLRFMPECICYIFHNMASELNKILEDCLDENTGATLSAYSLWENAFLNGVVKPIYETIKAEIDESKNGTEPHCKWRNYDDINEYFWTDRCFSKLKWPLDLGKWVPRN</sequence>
<dbReference type="PANTHER" id="PTHR12741">
    <property type="entry name" value="LYST-INTERACTING PROTEIN LIP5 DOPAMINE RESPONSIVE PROTEIN DRG-1"/>
    <property type="match status" value="1"/>
</dbReference>
<comment type="caution">
    <text evidence="3">The sequence shown here is derived from an EMBL/GenBank/DDBJ whole genome shotgun (WGS) entry which is preliminary data.</text>
</comment>
<protein>
    <recommendedName>
        <fullName evidence="2">1,3-beta-glucan synthase component FKS1-like domain-containing protein</fullName>
    </recommendedName>
</protein>
<name>A0A8X7R0F7_BRACI</name>
<evidence type="ECO:0000256" key="1">
    <source>
        <dbReference type="SAM" id="MobiDB-lite"/>
    </source>
</evidence>
<dbReference type="OrthoDB" id="1880850at2759"/>
<evidence type="ECO:0000313" key="3">
    <source>
        <dbReference type="EMBL" id="KAG2278878.1"/>
    </source>
</evidence>
<dbReference type="Pfam" id="PF14288">
    <property type="entry name" value="FKS1_dom1"/>
    <property type="match status" value="1"/>
</dbReference>
<evidence type="ECO:0000313" key="4">
    <source>
        <dbReference type="Proteomes" id="UP000886595"/>
    </source>
</evidence>
<reference evidence="3 4" key="1">
    <citation type="submission" date="2020-02" db="EMBL/GenBank/DDBJ databases">
        <authorList>
            <person name="Ma Q."/>
            <person name="Huang Y."/>
            <person name="Song X."/>
            <person name="Pei D."/>
        </authorList>
    </citation>
    <scope>NUCLEOTIDE SEQUENCE [LARGE SCALE GENOMIC DNA]</scope>
    <source>
        <strain evidence="3">Sxm20200214</strain>
        <tissue evidence="3">Leaf</tissue>
    </source>
</reference>
<keyword evidence="4" id="KW-1185">Reference proteome</keyword>
<dbReference type="SMART" id="SM01205">
    <property type="entry name" value="FKS1_dom1"/>
    <property type="match status" value="1"/>
</dbReference>
<dbReference type="PANTHER" id="PTHR12741:SF7">
    <property type="entry name" value="CALLOSE SYNTHASE 12"/>
    <property type="match status" value="1"/>
</dbReference>
<dbReference type="GO" id="GO:0005886">
    <property type="term" value="C:plasma membrane"/>
    <property type="evidence" value="ECO:0007669"/>
    <property type="project" value="TreeGrafter"/>
</dbReference>
<feature type="domain" description="1,3-beta-glucan synthase component FKS1-like" evidence="2">
    <location>
        <begin position="161"/>
        <end position="267"/>
    </location>
</feature>
<gene>
    <name evidence="3" type="ORF">Bca52824_061433</name>
</gene>
<dbReference type="AlphaFoldDB" id="A0A8X7R0F7"/>
<dbReference type="Proteomes" id="UP000886595">
    <property type="component" value="Unassembled WGS sequence"/>
</dbReference>
<accession>A0A8X7R0F7</accession>
<dbReference type="InterPro" id="IPR026899">
    <property type="entry name" value="FKS1-like_dom1"/>
</dbReference>
<dbReference type="EMBL" id="JAAMPC010000012">
    <property type="protein sequence ID" value="KAG2278878.1"/>
    <property type="molecule type" value="Genomic_DNA"/>
</dbReference>
<evidence type="ECO:0000259" key="2">
    <source>
        <dbReference type="SMART" id="SM01205"/>
    </source>
</evidence>
<proteinExistence type="predicted"/>
<dbReference type="GO" id="GO:0046527">
    <property type="term" value="F:glucosyltransferase activity"/>
    <property type="evidence" value="ECO:0007669"/>
    <property type="project" value="TreeGrafter"/>
</dbReference>